<reference evidence="1" key="1">
    <citation type="submission" date="2025-08" db="UniProtKB">
        <authorList>
            <consortium name="Ensembl"/>
        </authorList>
    </citation>
    <scope>IDENTIFICATION</scope>
</reference>
<sequence>CGVTLGYVNCKEFRLNWMHSDVSVKEVVNHRCWKVFNESCQIHHKPPKNEKKIFSERMRSPHKS</sequence>
<evidence type="ECO:0000313" key="2">
    <source>
        <dbReference type="Proteomes" id="UP000694414"/>
    </source>
</evidence>
<dbReference type="Ensembl" id="ENSPSMT00000005225.1">
    <property type="protein sequence ID" value="ENSPSMP00000004325.1"/>
    <property type="gene ID" value="ENSPSMG00000003461.1"/>
</dbReference>
<reference evidence="1" key="2">
    <citation type="submission" date="2025-09" db="UniProtKB">
        <authorList>
            <consortium name="Ensembl"/>
        </authorList>
    </citation>
    <scope>IDENTIFICATION</scope>
</reference>
<name>A0A8C9DEZ1_PROSS</name>
<dbReference type="Proteomes" id="UP000694414">
    <property type="component" value="Unplaced"/>
</dbReference>
<proteinExistence type="predicted"/>
<evidence type="ECO:0000313" key="1">
    <source>
        <dbReference type="Ensembl" id="ENSPSMP00000004325.1"/>
    </source>
</evidence>
<dbReference type="GeneTree" id="ENSGT00940000165953"/>
<keyword evidence="2" id="KW-1185">Reference proteome</keyword>
<protein>
    <submittedName>
        <fullName evidence="1">Uncharacterized protein</fullName>
    </submittedName>
</protein>
<accession>A0A8C9DEZ1</accession>
<dbReference type="AlphaFoldDB" id="A0A8C9DEZ1"/>
<organism evidence="1 2">
    <name type="scientific">Prolemur simus</name>
    <name type="common">Greater bamboo lemur</name>
    <name type="synonym">Hapalemur simus</name>
    <dbReference type="NCBI Taxonomy" id="1328070"/>
    <lineage>
        <taxon>Eukaryota</taxon>
        <taxon>Metazoa</taxon>
        <taxon>Chordata</taxon>
        <taxon>Craniata</taxon>
        <taxon>Vertebrata</taxon>
        <taxon>Euteleostomi</taxon>
        <taxon>Mammalia</taxon>
        <taxon>Eutheria</taxon>
        <taxon>Euarchontoglires</taxon>
        <taxon>Primates</taxon>
        <taxon>Strepsirrhini</taxon>
        <taxon>Lemuriformes</taxon>
        <taxon>Lemuridae</taxon>
        <taxon>Prolemur</taxon>
    </lineage>
</organism>